<feature type="compositionally biased region" description="Low complexity" evidence="1">
    <location>
        <begin position="1"/>
        <end position="18"/>
    </location>
</feature>
<proteinExistence type="predicted"/>
<organism evidence="2 3">
    <name type="scientific">Portunus trituberculatus</name>
    <name type="common">Swimming crab</name>
    <name type="synonym">Neptunus trituberculatus</name>
    <dbReference type="NCBI Taxonomy" id="210409"/>
    <lineage>
        <taxon>Eukaryota</taxon>
        <taxon>Metazoa</taxon>
        <taxon>Ecdysozoa</taxon>
        <taxon>Arthropoda</taxon>
        <taxon>Crustacea</taxon>
        <taxon>Multicrustacea</taxon>
        <taxon>Malacostraca</taxon>
        <taxon>Eumalacostraca</taxon>
        <taxon>Eucarida</taxon>
        <taxon>Decapoda</taxon>
        <taxon>Pleocyemata</taxon>
        <taxon>Brachyura</taxon>
        <taxon>Eubrachyura</taxon>
        <taxon>Portunoidea</taxon>
        <taxon>Portunidae</taxon>
        <taxon>Portuninae</taxon>
        <taxon>Portunus</taxon>
    </lineage>
</organism>
<dbReference type="Proteomes" id="UP000324222">
    <property type="component" value="Unassembled WGS sequence"/>
</dbReference>
<sequence>MARTDTTTTQRQQKITTRGSTKQETPPPAPVAQAEIRATRASAPRCSSRLTGGGGVVPDLPSSLHDDVTPLTSSLYPSPRLCRHAIAFGHGSLPPSASPPGTRTRSFLRHLEGILVPRGASCLSYQHNLPAVLPDPSHRILIPNDPPPSHTYTTSQNIYLNLTRTLP</sequence>
<name>A0A5B7CHA3_PORTR</name>
<keyword evidence="3" id="KW-1185">Reference proteome</keyword>
<protein>
    <submittedName>
        <fullName evidence="2">Uncharacterized protein</fullName>
    </submittedName>
</protein>
<comment type="caution">
    <text evidence="2">The sequence shown here is derived from an EMBL/GenBank/DDBJ whole genome shotgun (WGS) entry which is preliminary data.</text>
</comment>
<feature type="region of interest" description="Disordered" evidence="1">
    <location>
        <begin position="1"/>
        <end position="58"/>
    </location>
</feature>
<reference evidence="2 3" key="1">
    <citation type="submission" date="2019-05" db="EMBL/GenBank/DDBJ databases">
        <title>Another draft genome of Portunus trituberculatus and its Hox gene families provides insights of decapod evolution.</title>
        <authorList>
            <person name="Jeong J.-H."/>
            <person name="Song I."/>
            <person name="Kim S."/>
            <person name="Choi T."/>
            <person name="Kim D."/>
            <person name="Ryu S."/>
            <person name="Kim W."/>
        </authorList>
    </citation>
    <scope>NUCLEOTIDE SEQUENCE [LARGE SCALE GENOMIC DNA]</scope>
    <source>
        <tissue evidence="2">Muscle</tissue>
    </source>
</reference>
<dbReference type="AlphaFoldDB" id="A0A5B7CHA3"/>
<evidence type="ECO:0000256" key="1">
    <source>
        <dbReference type="SAM" id="MobiDB-lite"/>
    </source>
</evidence>
<evidence type="ECO:0000313" key="2">
    <source>
        <dbReference type="EMBL" id="MPC08635.1"/>
    </source>
</evidence>
<accession>A0A5B7CHA3</accession>
<gene>
    <name evidence="2" type="ORF">E2C01_001225</name>
</gene>
<evidence type="ECO:0000313" key="3">
    <source>
        <dbReference type="Proteomes" id="UP000324222"/>
    </source>
</evidence>
<dbReference type="EMBL" id="VSRR010000038">
    <property type="protein sequence ID" value="MPC08635.1"/>
    <property type="molecule type" value="Genomic_DNA"/>
</dbReference>